<dbReference type="AlphaFoldDB" id="A0AAV0AIJ4"/>
<dbReference type="Proteomes" id="UP001153365">
    <property type="component" value="Unassembled WGS sequence"/>
</dbReference>
<keyword evidence="8" id="KW-0131">Cell cycle</keyword>
<comment type="subcellular location">
    <subcellularLocation>
        <location evidence="2">Chromosome</location>
        <location evidence="2">Centromere</location>
    </subcellularLocation>
    <subcellularLocation>
        <location evidence="1">Nucleus</location>
    </subcellularLocation>
</comment>
<evidence type="ECO:0000313" key="12">
    <source>
        <dbReference type="Proteomes" id="UP001153365"/>
    </source>
</evidence>
<keyword evidence="12" id="KW-1185">Reference proteome</keyword>
<dbReference type="EMBL" id="CALTRL010000174">
    <property type="protein sequence ID" value="CAH7666892.1"/>
    <property type="molecule type" value="Genomic_DNA"/>
</dbReference>
<organism evidence="11 12">
    <name type="scientific">Phakopsora pachyrhizi</name>
    <name type="common">Asian soybean rust disease fungus</name>
    <dbReference type="NCBI Taxonomy" id="170000"/>
    <lineage>
        <taxon>Eukaryota</taxon>
        <taxon>Fungi</taxon>
        <taxon>Dikarya</taxon>
        <taxon>Basidiomycota</taxon>
        <taxon>Pucciniomycotina</taxon>
        <taxon>Pucciniomycetes</taxon>
        <taxon>Pucciniales</taxon>
        <taxon>Phakopsoraceae</taxon>
        <taxon>Phakopsora</taxon>
    </lineage>
</organism>
<gene>
    <name evidence="11" type="ORF">PPACK8108_LOCUS1254</name>
</gene>
<evidence type="ECO:0000256" key="7">
    <source>
        <dbReference type="ARBA" id="ARBA00023242"/>
    </source>
</evidence>
<evidence type="ECO:0000256" key="1">
    <source>
        <dbReference type="ARBA" id="ARBA00004123"/>
    </source>
</evidence>
<feature type="compositionally biased region" description="Polar residues" evidence="10">
    <location>
        <begin position="252"/>
        <end position="269"/>
    </location>
</feature>
<keyword evidence="5" id="KW-0132">Cell division</keyword>
<accession>A0AAV0AIJ4</accession>
<feature type="region of interest" description="Disordered" evidence="10">
    <location>
        <begin position="48"/>
        <end position="141"/>
    </location>
</feature>
<keyword evidence="4" id="KW-0158">Chromosome</keyword>
<evidence type="ECO:0000256" key="9">
    <source>
        <dbReference type="ARBA" id="ARBA00023328"/>
    </source>
</evidence>
<evidence type="ECO:0000256" key="6">
    <source>
        <dbReference type="ARBA" id="ARBA00022776"/>
    </source>
</evidence>
<evidence type="ECO:0000256" key="10">
    <source>
        <dbReference type="SAM" id="MobiDB-lite"/>
    </source>
</evidence>
<evidence type="ECO:0000256" key="4">
    <source>
        <dbReference type="ARBA" id="ARBA00022454"/>
    </source>
</evidence>
<protein>
    <submittedName>
        <fullName evidence="11">Expressed protein</fullName>
    </submittedName>
</protein>
<comment type="similarity">
    <text evidence="3">Belongs to the borealin family.</text>
</comment>
<dbReference type="InterPro" id="IPR018867">
    <property type="entry name" value="Cell_div_borealin"/>
</dbReference>
<feature type="compositionally biased region" description="Polar residues" evidence="10">
    <location>
        <begin position="18"/>
        <end position="28"/>
    </location>
</feature>
<comment type="caution">
    <text evidence="11">The sequence shown here is derived from an EMBL/GenBank/DDBJ whole genome shotgun (WGS) entry which is preliminary data.</text>
</comment>
<evidence type="ECO:0000256" key="3">
    <source>
        <dbReference type="ARBA" id="ARBA00009914"/>
    </source>
</evidence>
<dbReference type="GO" id="GO:0051301">
    <property type="term" value="P:cell division"/>
    <property type="evidence" value="ECO:0007669"/>
    <property type="project" value="UniProtKB-KW"/>
</dbReference>
<name>A0AAV0AIJ4_PHAPC</name>
<dbReference type="PANTHER" id="PTHR16040">
    <property type="entry name" value="AUSTRALIN, ISOFORM A-RELATED"/>
    <property type="match status" value="1"/>
</dbReference>
<dbReference type="GO" id="GO:0051233">
    <property type="term" value="C:spindle midzone"/>
    <property type="evidence" value="ECO:0007669"/>
    <property type="project" value="TreeGrafter"/>
</dbReference>
<keyword evidence="6" id="KW-0498">Mitosis</keyword>
<evidence type="ECO:0000256" key="5">
    <source>
        <dbReference type="ARBA" id="ARBA00022618"/>
    </source>
</evidence>
<dbReference type="GO" id="GO:0000070">
    <property type="term" value="P:mitotic sister chromatid segregation"/>
    <property type="evidence" value="ECO:0007669"/>
    <property type="project" value="TreeGrafter"/>
</dbReference>
<proteinExistence type="inferred from homology"/>
<dbReference type="PANTHER" id="PTHR16040:SF7">
    <property type="entry name" value="AUSTRALIN, ISOFORM A-RELATED"/>
    <property type="match status" value="1"/>
</dbReference>
<evidence type="ECO:0000256" key="2">
    <source>
        <dbReference type="ARBA" id="ARBA00004584"/>
    </source>
</evidence>
<evidence type="ECO:0000313" key="11">
    <source>
        <dbReference type="EMBL" id="CAH7666892.1"/>
    </source>
</evidence>
<keyword evidence="9" id="KW-0137">Centromere</keyword>
<keyword evidence="7" id="KW-0539">Nucleus</keyword>
<dbReference type="GO" id="GO:0032133">
    <property type="term" value="C:chromosome passenger complex"/>
    <property type="evidence" value="ECO:0007669"/>
    <property type="project" value="TreeGrafter"/>
</dbReference>
<evidence type="ECO:0000256" key="8">
    <source>
        <dbReference type="ARBA" id="ARBA00023306"/>
    </source>
</evidence>
<dbReference type="GO" id="GO:0000775">
    <property type="term" value="C:chromosome, centromeric region"/>
    <property type="evidence" value="ECO:0007669"/>
    <property type="project" value="UniProtKB-SubCell"/>
</dbReference>
<dbReference type="GO" id="GO:0005634">
    <property type="term" value="C:nucleus"/>
    <property type="evidence" value="ECO:0007669"/>
    <property type="project" value="UniProtKB-SubCell"/>
</dbReference>
<reference evidence="11" key="1">
    <citation type="submission" date="2022-06" db="EMBL/GenBank/DDBJ databases">
        <authorList>
            <consortium name="SYNGENTA / RWTH Aachen University"/>
        </authorList>
    </citation>
    <scope>NUCLEOTIDE SEQUENCE</scope>
</reference>
<feature type="compositionally biased region" description="Acidic residues" evidence="10">
    <location>
        <begin position="105"/>
        <end position="138"/>
    </location>
</feature>
<feature type="region of interest" description="Disordered" evidence="10">
    <location>
        <begin position="1"/>
        <end position="28"/>
    </location>
</feature>
<sequence length="411" mass="46887">MPRRSPRKPIPAPPIVTNVGSEPVQTSQGISGRIFGLLKKLPMTISSPTKENQALSKHAEQYSESEANDDESEDREVLAPEPQKSNKRVHGKMRMDTEKPVVLGTDEDEDESEEDEEDYDDDDDDEIEEKDNESDALGDDQCRAIMENYILETSTRTNLLRNRTETQFRSALRRRLNFEISRITPSIAQVTALDYHQRDGGVLRRTMEFVTRLTLEQTEFKIGIKRDQSNEELARDEMEKYHRKRSKRVFNNFGSTSSKASSAQLTNIGETDESFVMIPSKNNQRKSNKPQSRSKPPPSLSNHSNHNDDDCNSLSSRLPGTPLMNDSKPARLAKRNESLISVNGSPVIQTREIEVAPVDPNKIFNNSGSQHEFTFFKTSKWKDLEEQLKRLQMSENERKKIDEMLNGLKMG</sequence>
<feature type="region of interest" description="Disordered" evidence="10">
    <location>
        <begin position="233"/>
        <end position="328"/>
    </location>
</feature>